<reference evidence="1 2" key="2">
    <citation type="submission" date="2019-08" db="EMBL/GenBank/DDBJ databases">
        <authorList>
            <person name="Henke P."/>
        </authorList>
    </citation>
    <scope>NUCLEOTIDE SEQUENCE [LARGE SCALE GENOMIC DNA]</scope>
    <source>
        <strain evidence="1">Phe10_nw2017</strain>
    </source>
</reference>
<accession>A0A5C6M356</accession>
<evidence type="ECO:0000313" key="2">
    <source>
        <dbReference type="Proteomes" id="UP000321083"/>
    </source>
</evidence>
<dbReference type="Proteomes" id="UP000321083">
    <property type="component" value="Unassembled WGS sequence"/>
</dbReference>
<organism evidence="1 2">
    <name type="scientific">Planctomyces bekefii</name>
    <dbReference type="NCBI Taxonomy" id="1653850"/>
    <lineage>
        <taxon>Bacteria</taxon>
        <taxon>Pseudomonadati</taxon>
        <taxon>Planctomycetota</taxon>
        <taxon>Planctomycetia</taxon>
        <taxon>Planctomycetales</taxon>
        <taxon>Planctomycetaceae</taxon>
        <taxon>Planctomyces</taxon>
    </lineage>
</organism>
<proteinExistence type="predicted"/>
<comment type="caution">
    <text evidence="1">The sequence shown here is derived from an EMBL/GenBank/DDBJ whole genome shotgun (WGS) entry which is preliminary data.</text>
</comment>
<name>A0A5C6M356_9PLAN</name>
<gene>
    <name evidence="1" type="ORF">E3A20_23900</name>
</gene>
<reference evidence="1 2" key="1">
    <citation type="submission" date="2019-08" db="EMBL/GenBank/DDBJ databases">
        <title>100 year-old enigma solved: identification of Planctomyces bekefii, the type genus and species of the phylum Planctomycetes.</title>
        <authorList>
            <person name="Svetlana D.N."/>
            <person name="Overmann J."/>
        </authorList>
    </citation>
    <scope>NUCLEOTIDE SEQUENCE [LARGE SCALE GENOMIC DNA]</scope>
    <source>
        <strain evidence="1">Phe10_nw2017</strain>
    </source>
</reference>
<sequence>MYEWDPTTFDINFHFPIGPNPHGDVFDQWGNQFATDGTGGTGNYIGMPGRGAPAQLYEKRVRPVPAICILDSQHFAEENRGNLLIANVIGFQGVTQYRFEKRGAGFFARQHRNCRPH</sequence>
<protein>
    <submittedName>
        <fullName evidence="1">Uncharacterized protein</fullName>
    </submittedName>
</protein>
<dbReference type="EMBL" id="SRHE01000646">
    <property type="protein sequence ID" value="TWW08482.1"/>
    <property type="molecule type" value="Genomic_DNA"/>
</dbReference>
<dbReference type="AlphaFoldDB" id="A0A5C6M356"/>
<keyword evidence="2" id="KW-1185">Reference proteome</keyword>
<evidence type="ECO:0000313" key="1">
    <source>
        <dbReference type="EMBL" id="TWW08482.1"/>
    </source>
</evidence>